<accession>A0A0U1DLW8</accession>
<sequence>MKHQEGASFWGAPSLCPAQAPDPARARVANVRRFTRYVALGDSQTEGLWDGDDTVGLTGFADRLAVRLDGLFPGLGYANLAIRGHRIGDVLRTQLPTALSMEPDLVTVCIGMNDVTRPGRSFTRALGDLEYVYRSLAASGATVVTTTFPDITQILPVGRLLGTRVIQINDAITDAAERYGFHLVDLYSAPSMREPETWSPDRVHGSAKGHALFAAAAAEALGLPGSNHDWALATGGDQTQSFRARAYSQVLWTQNMLMPWLWRHLRGQSGGTGRSPRRPDLMCLSA</sequence>
<dbReference type="PANTHER" id="PTHR43784">
    <property type="entry name" value="GDSL-LIKE LIPASE/ACYLHYDROLASE, PUTATIVE (AFU_ORTHOLOGUE AFUA_2G00820)-RELATED"/>
    <property type="match status" value="1"/>
</dbReference>
<dbReference type="PANTHER" id="PTHR43784:SF2">
    <property type="entry name" value="GDSL-LIKE LIPASE_ACYLHYDROLASE, PUTATIVE (AFU_ORTHOLOGUE AFUA_2G00820)-RELATED"/>
    <property type="match status" value="1"/>
</dbReference>
<organism evidence="2 3">
    <name type="scientific">Mycolicibacterium conceptionense</name>
    <dbReference type="NCBI Taxonomy" id="451644"/>
    <lineage>
        <taxon>Bacteria</taxon>
        <taxon>Bacillati</taxon>
        <taxon>Actinomycetota</taxon>
        <taxon>Actinomycetes</taxon>
        <taxon>Mycobacteriales</taxon>
        <taxon>Mycobacteriaceae</taxon>
        <taxon>Mycolicibacterium</taxon>
    </lineage>
</organism>
<proteinExistence type="predicted"/>
<dbReference type="CDD" id="cd01832">
    <property type="entry name" value="SGNH_hydrolase_like_1"/>
    <property type="match status" value="1"/>
</dbReference>
<dbReference type="InterPro" id="IPR036514">
    <property type="entry name" value="SGNH_hydro_sf"/>
</dbReference>
<dbReference type="InterPro" id="IPR053140">
    <property type="entry name" value="GDSL_Rv0518-like"/>
</dbReference>
<dbReference type="InterPro" id="IPR013830">
    <property type="entry name" value="SGNH_hydro"/>
</dbReference>
<protein>
    <submittedName>
        <fullName evidence="2">Lysophospholipase L1-like esterase</fullName>
    </submittedName>
</protein>
<dbReference type="Pfam" id="PF13472">
    <property type="entry name" value="Lipase_GDSL_2"/>
    <property type="match status" value="1"/>
</dbReference>
<feature type="domain" description="SGNH hydrolase-type esterase" evidence="1">
    <location>
        <begin position="39"/>
        <end position="212"/>
    </location>
</feature>
<name>A0A0U1DLW8_9MYCO</name>
<dbReference type="EMBL" id="CTEF01000003">
    <property type="protein sequence ID" value="CQD18914.1"/>
    <property type="molecule type" value="Genomic_DNA"/>
</dbReference>
<dbReference type="AlphaFoldDB" id="A0A0U1DLW8"/>
<evidence type="ECO:0000259" key="1">
    <source>
        <dbReference type="Pfam" id="PF13472"/>
    </source>
</evidence>
<dbReference type="Gene3D" id="3.40.50.1110">
    <property type="entry name" value="SGNH hydrolase"/>
    <property type="match status" value="1"/>
</dbReference>
<dbReference type="Proteomes" id="UP000182227">
    <property type="component" value="Unassembled WGS sequence"/>
</dbReference>
<evidence type="ECO:0000313" key="3">
    <source>
        <dbReference type="Proteomes" id="UP000182227"/>
    </source>
</evidence>
<reference evidence="2 3" key="1">
    <citation type="submission" date="2015-03" db="EMBL/GenBank/DDBJ databases">
        <authorList>
            <person name="Murphy D."/>
        </authorList>
    </citation>
    <scope>NUCLEOTIDE SEQUENCE [LARGE SCALE GENOMIC DNA]</scope>
    <source>
        <strain evidence="2 3">D16</strain>
    </source>
</reference>
<dbReference type="SUPFAM" id="SSF52266">
    <property type="entry name" value="SGNH hydrolase"/>
    <property type="match status" value="1"/>
</dbReference>
<evidence type="ECO:0000313" key="2">
    <source>
        <dbReference type="EMBL" id="CQD18914.1"/>
    </source>
</evidence>
<gene>
    <name evidence="2" type="ORF">BN970_04228</name>
</gene>